<dbReference type="GO" id="GO:0042273">
    <property type="term" value="P:ribosomal large subunit biogenesis"/>
    <property type="evidence" value="ECO:0007669"/>
    <property type="project" value="TreeGrafter"/>
</dbReference>
<evidence type="ECO:0000313" key="6">
    <source>
        <dbReference type="Proteomes" id="UP001190700"/>
    </source>
</evidence>
<sequence>MVFSSSKMPFKRNVEIGRVALCNYGTDYGKLVVIVDVIDLNRVLVDREDMVRHVMNLKRLSLTDIVIDITRSPKKTALKSAIEAADVYAKFAASSWGKKLAVQAARKSLSDFDRFKVSVARSTRSAIVKKAIKSTLVLQIWPKSRVHCRGKEQGNIGKEIPSRGNSVNTRMLFSHSEDARI</sequence>
<dbReference type="Gene3D" id="6.10.250.2270">
    <property type="match status" value="1"/>
</dbReference>
<dbReference type="GO" id="GO:0003735">
    <property type="term" value="F:structural constituent of ribosome"/>
    <property type="evidence" value="ECO:0007669"/>
    <property type="project" value="InterPro"/>
</dbReference>
<feature type="domain" description="Large ribosomal subunit protein eL14" evidence="4">
    <location>
        <begin position="52"/>
        <end position="124"/>
    </location>
</feature>
<dbReference type="Gene3D" id="2.30.30.30">
    <property type="match status" value="1"/>
</dbReference>
<dbReference type="InterPro" id="IPR008991">
    <property type="entry name" value="Translation_prot_SH3-like_sf"/>
</dbReference>
<organism evidence="5 6">
    <name type="scientific">Cymbomonas tetramitiformis</name>
    <dbReference type="NCBI Taxonomy" id="36881"/>
    <lineage>
        <taxon>Eukaryota</taxon>
        <taxon>Viridiplantae</taxon>
        <taxon>Chlorophyta</taxon>
        <taxon>Pyramimonadophyceae</taxon>
        <taxon>Pyramimonadales</taxon>
        <taxon>Pyramimonadaceae</taxon>
        <taxon>Cymbomonas</taxon>
    </lineage>
</organism>
<keyword evidence="3" id="KW-0687">Ribonucleoprotein</keyword>
<dbReference type="InterPro" id="IPR039660">
    <property type="entry name" value="Ribosomal_eL14"/>
</dbReference>
<name>A0AAE0GK46_9CHLO</name>
<accession>A0AAE0GK46</accession>
<dbReference type="GO" id="GO:0006412">
    <property type="term" value="P:translation"/>
    <property type="evidence" value="ECO:0007669"/>
    <property type="project" value="InterPro"/>
</dbReference>
<evidence type="ECO:0000259" key="4">
    <source>
        <dbReference type="Pfam" id="PF01929"/>
    </source>
</evidence>
<dbReference type="PANTHER" id="PTHR11127:SF2">
    <property type="entry name" value="LARGE RIBOSOMAL SUBUNIT PROTEIN EL14"/>
    <property type="match status" value="1"/>
</dbReference>
<keyword evidence="2 5" id="KW-0689">Ribosomal protein</keyword>
<proteinExistence type="inferred from homology"/>
<reference evidence="5 6" key="1">
    <citation type="journal article" date="2015" name="Genome Biol. Evol.">
        <title>Comparative Genomics of a Bacterivorous Green Alga Reveals Evolutionary Causalities and Consequences of Phago-Mixotrophic Mode of Nutrition.</title>
        <authorList>
            <person name="Burns J.A."/>
            <person name="Paasch A."/>
            <person name="Narechania A."/>
            <person name="Kim E."/>
        </authorList>
    </citation>
    <scope>NUCLEOTIDE SEQUENCE [LARGE SCALE GENOMIC DNA]</scope>
    <source>
        <strain evidence="5 6">PLY_AMNH</strain>
    </source>
</reference>
<dbReference type="CDD" id="cd23702">
    <property type="entry name" value="eL14"/>
    <property type="match status" value="1"/>
</dbReference>
<evidence type="ECO:0000313" key="5">
    <source>
        <dbReference type="EMBL" id="KAK3279592.1"/>
    </source>
</evidence>
<keyword evidence="6" id="KW-1185">Reference proteome</keyword>
<dbReference type="InterPro" id="IPR002784">
    <property type="entry name" value="Ribosomal_eL14_dom"/>
</dbReference>
<comment type="similarity">
    <text evidence="1">Belongs to the eukaryotic ribosomal protein eL14 family.</text>
</comment>
<evidence type="ECO:0000256" key="1">
    <source>
        <dbReference type="ARBA" id="ARBA00006592"/>
    </source>
</evidence>
<gene>
    <name evidence="5" type="ORF">CYMTET_12530</name>
</gene>
<dbReference type="PANTHER" id="PTHR11127">
    <property type="entry name" value="60S RIBOSOMAL PROTEIN L14"/>
    <property type="match status" value="1"/>
</dbReference>
<dbReference type="EMBL" id="LGRX02004777">
    <property type="protein sequence ID" value="KAK3279592.1"/>
    <property type="molecule type" value="Genomic_DNA"/>
</dbReference>
<dbReference type="AlphaFoldDB" id="A0AAE0GK46"/>
<dbReference type="GO" id="GO:0022625">
    <property type="term" value="C:cytosolic large ribosomal subunit"/>
    <property type="evidence" value="ECO:0007669"/>
    <property type="project" value="TreeGrafter"/>
</dbReference>
<comment type="caution">
    <text evidence="5">The sequence shown here is derived from an EMBL/GenBank/DDBJ whole genome shotgun (WGS) entry which is preliminary data.</text>
</comment>
<dbReference type="Pfam" id="PF01929">
    <property type="entry name" value="Ribosomal_L14e"/>
    <property type="match status" value="1"/>
</dbReference>
<dbReference type="Proteomes" id="UP001190700">
    <property type="component" value="Unassembled WGS sequence"/>
</dbReference>
<evidence type="ECO:0000256" key="2">
    <source>
        <dbReference type="ARBA" id="ARBA00022980"/>
    </source>
</evidence>
<dbReference type="GO" id="GO:0003723">
    <property type="term" value="F:RNA binding"/>
    <property type="evidence" value="ECO:0007669"/>
    <property type="project" value="InterPro"/>
</dbReference>
<dbReference type="InterPro" id="IPR014722">
    <property type="entry name" value="Rib_uL2_dom2"/>
</dbReference>
<dbReference type="SUPFAM" id="SSF50104">
    <property type="entry name" value="Translation proteins SH3-like domain"/>
    <property type="match status" value="1"/>
</dbReference>
<evidence type="ECO:0000256" key="3">
    <source>
        <dbReference type="ARBA" id="ARBA00023274"/>
    </source>
</evidence>
<protein>
    <submittedName>
        <fullName evidence="5">60S ribosomal protein L14</fullName>
    </submittedName>
</protein>